<proteinExistence type="inferred from homology"/>
<organism evidence="4 5">
    <name type="scientific">Pristionchus fissidentatus</name>
    <dbReference type="NCBI Taxonomy" id="1538716"/>
    <lineage>
        <taxon>Eukaryota</taxon>
        <taxon>Metazoa</taxon>
        <taxon>Ecdysozoa</taxon>
        <taxon>Nematoda</taxon>
        <taxon>Chromadorea</taxon>
        <taxon>Rhabditida</taxon>
        <taxon>Rhabditina</taxon>
        <taxon>Diplogasteromorpha</taxon>
        <taxon>Diplogasteroidea</taxon>
        <taxon>Neodiplogasteridae</taxon>
        <taxon>Pristionchus</taxon>
    </lineage>
</organism>
<name>A0AAV5VT52_9BILA</name>
<keyword evidence="5" id="KW-1185">Reference proteome</keyword>
<sequence length="349" mass="41319">MTDYMSAMLDELMGSARNANEGEKTDIDFTAPELCKDYLAAFCPNDIFRNTKNDMGYCTMKHDVNAKKRYEESSRRYRCGYEERFLNRVTELDRDVRRKIEKNEKRLVITQTSNEEETFGKLKESQDQKMNDLLKKIDEKMEEAEKAGGEGNVNLAQSLVQEADKLREERDQCDEEGRKLLERYHHLEDVANSLNKPMKVCQICGCFMLVNDAQSRIDDHFSGKLHIAYATIRDIIESLPKVLEEKKKEGAAGRAERDRSERDKEREKEKEKERDRERDQRDKDRDRRSSRGGGESSSRSDRDRDRRRSRSRDRRDRDRGSDRDRRDHRDSRGDRGGDRDRRDRSRDRR</sequence>
<keyword evidence="2" id="KW-0175">Coiled coil</keyword>
<dbReference type="GO" id="GO:0006376">
    <property type="term" value="P:mRNA splice site recognition"/>
    <property type="evidence" value="ECO:0007669"/>
    <property type="project" value="InterPro"/>
</dbReference>
<evidence type="ECO:0000313" key="5">
    <source>
        <dbReference type="Proteomes" id="UP001432322"/>
    </source>
</evidence>
<feature type="region of interest" description="Disordered" evidence="3">
    <location>
        <begin position="246"/>
        <end position="349"/>
    </location>
</feature>
<feature type="compositionally biased region" description="Basic and acidic residues" evidence="3">
    <location>
        <begin position="313"/>
        <end position="349"/>
    </location>
</feature>
<dbReference type="AlphaFoldDB" id="A0AAV5VT52"/>
<dbReference type="GO" id="GO:0005685">
    <property type="term" value="C:U1 snRNP"/>
    <property type="evidence" value="ECO:0007669"/>
    <property type="project" value="InterPro"/>
</dbReference>
<feature type="non-terminal residue" evidence="4">
    <location>
        <position position="349"/>
    </location>
</feature>
<dbReference type="PANTHER" id="PTHR12375">
    <property type="entry name" value="RNA-BINDING PROTEIN LUC7-RELATED"/>
    <property type="match status" value="1"/>
</dbReference>
<evidence type="ECO:0000256" key="1">
    <source>
        <dbReference type="ARBA" id="ARBA00005655"/>
    </source>
</evidence>
<evidence type="ECO:0000256" key="2">
    <source>
        <dbReference type="SAM" id="Coils"/>
    </source>
</evidence>
<protein>
    <submittedName>
        <fullName evidence="4">Uncharacterized protein</fullName>
    </submittedName>
</protein>
<dbReference type="EMBL" id="BTSY01000003">
    <property type="protein sequence ID" value="GMT21192.1"/>
    <property type="molecule type" value="Genomic_DNA"/>
</dbReference>
<gene>
    <name evidence="4" type="ORF">PFISCL1PPCAC_12489</name>
</gene>
<dbReference type="Proteomes" id="UP001432322">
    <property type="component" value="Unassembled WGS sequence"/>
</dbReference>
<feature type="compositionally biased region" description="Basic and acidic residues" evidence="3">
    <location>
        <begin position="246"/>
        <end position="289"/>
    </location>
</feature>
<evidence type="ECO:0000313" key="4">
    <source>
        <dbReference type="EMBL" id="GMT21192.1"/>
    </source>
</evidence>
<dbReference type="GO" id="GO:0003729">
    <property type="term" value="F:mRNA binding"/>
    <property type="evidence" value="ECO:0007669"/>
    <property type="project" value="InterPro"/>
</dbReference>
<dbReference type="InterPro" id="IPR004882">
    <property type="entry name" value="Luc7-rel"/>
</dbReference>
<comment type="similarity">
    <text evidence="1">Belongs to the Luc7 family.</text>
</comment>
<evidence type="ECO:0000256" key="3">
    <source>
        <dbReference type="SAM" id="MobiDB-lite"/>
    </source>
</evidence>
<dbReference type="Pfam" id="PF03194">
    <property type="entry name" value="LUC7"/>
    <property type="match status" value="1"/>
</dbReference>
<feature type="coiled-coil region" evidence="2">
    <location>
        <begin position="123"/>
        <end position="183"/>
    </location>
</feature>
<comment type="caution">
    <text evidence="4">The sequence shown here is derived from an EMBL/GenBank/DDBJ whole genome shotgun (WGS) entry which is preliminary data.</text>
</comment>
<accession>A0AAV5VT52</accession>
<reference evidence="4" key="1">
    <citation type="submission" date="2023-10" db="EMBL/GenBank/DDBJ databases">
        <title>Genome assembly of Pristionchus species.</title>
        <authorList>
            <person name="Yoshida K."/>
            <person name="Sommer R.J."/>
        </authorList>
    </citation>
    <scope>NUCLEOTIDE SEQUENCE</scope>
    <source>
        <strain evidence="4">RS5133</strain>
    </source>
</reference>